<keyword evidence="1" id="KW-1185">Reference proteome</keyword>
<organism evidence="1 2">
    <name type="scientific">Romanomermis culicivorax</name>
    <name type="common">Nematode worm</name>
    <dbReference type="NCBI Taxonomy" id="13658"/>
    <lineage>
        <taxon>Eukaryota</taxon>
        <taxon>Metazoa</taxon>
        <taxon>Ecdysozoa</taxon>
        <taxon>Nematoda</taxon>
        <taxon>Enoplea</taxon>
        <taxon>Dorylaimia</taxon>
        <taxon>Mermithida</taxon>
        <taxon>Mermithoidea</taxon>
        <taxon>Mermithidae</taxon>
        <taxon>Romanomermis</taxon>
    </lineage>
</organism>
<protein>
    <submittedName>
        <fullName evidence="2">F-box associated domain-containing protein</fullName>
    </submittedName>
</protein>
<accession>A0A915KW78</accession>
<name>A0A915KW78_ROMCU</name>
<dbReference type="WBParaSite" id="nRc.2.0.1.t43192-RA">
    <property type="protein sequence ID" value="nRc.2.0.1.t43192-RA"/>
    <property type="gene ID" value="nRc.2.0.1.g43192"/>
</dbReference>
<evidence type="ECO:0000313" key="1">
    <source>
        <dbReference type="Proteomes" id="UP000887565"/>
    </source>
</evidence>
<proteinExistence type="predicted"/>
<reference evidence="2" key="1">
    <citation type="submission" date="2022-11" db="UniProtKB">
        <authorList>
            <consortium name="WormBaseParasite"/>
        </authorList>
    </citation>
    <scope>IDENTIFICATION</scope>
</reference>
<evidence type="ECO:0000313" key="2">
    <source>
        <dbReference type="WBParaSite" id="nRc.2.0.1.t43192-RA"/>
    </source>
</evidence>
<dbReference type="Proteomes" id="UP000887565">
    <property type="component" value="Unplaced"/>
</dbReference>
<sequence>MDRIVTYTKGENMMMYTIQSLEVNSMDFIWIYSPINQSWVMCYNLDEGAQRLEAWDVVIPRSPNRFESLVIQGVALHLRRSAAAWRCFEFSDHQDHAEISQMFA</sequence>
<dbReference type="AlphaFoldDB" id="A0A915KW78"/>